<dbReference type="GO" id="GO:0009244">
    <property type="term" value="P:lipopolysaccharide core region biosynthetic process"/>
    <property type="evidence" value="ECO:0007669"/>
    <property type="project" value="TreeGrafter"/>
</dbReference>
<evidence type="ECO:0000313" key="3">
    <source>
        <dbReference type="EMBL" id="OKH50915.1"/>
    </source>
</evidence>
<organism evidence="3 4">
    <name type="scientific">Phormidium tenue NIES-30</name>
    <dbReference type="NCBI Taxonomy" id="549789"/>
    <lineage>
        <taxon>Bacteria</taxon>
        <taxon>Bacillati</taxon>
        <taxon>Cyanobacteriota</taxon>
        <taxon>Cyanophyceae</taxon>
        <taxon>Oscillatoriophycideae</taxon>
        <taxon>Oscillatoriales</taxon>
        <taxon>Oscillatoriaceae</taxon>
        <taxon>Phormidium</taxon>
    </lineage>
</organism>
<comment type="caution">
    <text evidence="3">The sequence shown here is derived from an EMBL/GenBank/DDBJ whole genome shotgun (WGS) entry which is preliminary data.</text>
</comment>
<evidence type="ECO:0008006" key="5">
    <source>
        <dbReference type="Google" id="ProtNLM"/>
    </source>
</evidence>
<keyword evidence="2" id="KW-0808">Transferase</keyword>
<dbReference type="GO" id="GO:0005829">
    <property type="term" value="C:cytosol"/>
    <property type="evidence" value="ECO:0007669"/>
    <property type="project" value="TreeGrafter"/>
</dbReference>
<dbReference type="InterPro" id="IPR051199">
    <property type="entry name" value="LPS_LOS_Heptosyltrfase"/>
</dbReference>
<dbReference type="RefSeq" id="WP_073606728.1">
    <property type="nucleotide sequence ID" value="NZ_MRCG01000001.1"/>
</dbReference>
<dbReference type="Gene3D" id="3.40.50.2000">
    <property type="entry name" value="Glycogen Phosphorylase B"/>
    <property type="match status" value="2"/>
</dbReference>
<evidence type="ECO:0000256" key="1">
    <source>
        <dbReference type="ARBA" id="ARBA00022676"/>
    </source>
</evidence>
<dbReference type="AlphaFoldDB" id="A0A1U7JAZ7"/>
<gene>
    <name evidence="3" type="ORF">NIES30_02195</name>
</gene>
<keyword evidence="1" id="KW-0328">Glycosyltransferase</keyword>
<protein>
    <recommendedName>
        <fullName evidence="5">Glycosyltransferase</fullName>
    </recommendedName>
</protein>
<keyword evidence="4" id="KW-1185">Reference proteome</keyword>
<accession>A0A1U7JAZ7</accession>
<dbReference type="Proteomes" id="UP000185557">
    <property type="component" value="Unassembled WGS sequence"/>
</dbReference>
<dbReference type="STRING" id="549789.NIES30_02195"/>
<dbReference type="InterPro" id="IPR002201">
    <property type="entry name" value="Glyco_trans_9"/>
</dbReference>
<name>A0A1U7JAZ7_9CYAN</name>
<dbReference type="PANTHER" id="PTHR30160">
    <property type="entry name" value="TETRAACYLDISACCHARIDE 4'-KINASE-RELATED"/>
    <property type="match status" value="1"/>
</dbReference>
<dbReference type="PANTHER" id="PTHR30160:SF7">
    <property type="entry name" value="ADP-HEPTOSE--LPS HEPTOSYLTRANSFERASE 2"/>
    <property type="match status" value="1"/>
</dbReference>
<proteinExistence type="predicted"/>
<dbReference type="OrthoDB" id="9797795at2"/>
<evidence type="ECO:0000313" key="4">
    <source>
        <dbReference type="Proteomes" id="UP000185557"/>
    </source>
</evidence>
<dbReference type="SUPFAM" id="SSF53756">
    <property type="entry name" value="UDP-Glycosyltransferase/glycogen phosphorylase"/>
    <property type="match status" value="1"/>
</dbReference>
<dbReference type="EMBL" id="MRCG01000001">
    <property type="protein sequence ID" value="OKH50915.1"/>
    <property type="molecule type" value="Genomic_DNA"/>
</dbReference>
<reference evidence="3 4" key="1">
    <citation type="submission" date="2016-11" db="EMBL/GenBank/DDBJ databases">
        <title>Draft Genome Sequences of Nine Cyanobacterial Strains from Diverse Habitats.</title>
        <authorList>
            <person name="Zhu T."/>
            <person name="Hou S."/>
            <person name="Lu X."/>
            <person name="Hess W.R."/>
        </authorList>
    </citation>
    <scope>NUCLEOTIDE SEQUENCE [LARGE SCALE GENOMIC DNA]</scope>
    <source>
        <strain evidence="3 4">NIES-30</strain>
    </source>
</reference>
<dbReference type="GO" id="GO:0008713">
    <property type="term" value="F:ADP-heptose-lipopolysaccharide heptosyltransferase activity"/>
    <property type="evidence" value="ECO:0007669"/>
    <property type="project" value="TreeGrafter"/>
</dbReference>
<sequence length="313" mass="33078">MRVLALVPGETETQLSFFPVINQIKDSFENAEVSVVAAPSATAIYQLSKGVDEVVPYNFEASNSPADWANLLGIVRDREFDVALTLTDSWSIALLLWLSGVPTRLGYSGSANNLLLTSTAPRAAEIAHHGDLLKLINVTGTPPALSVNVPRKDLTAVDNLRQSNGLTNGYVLVYPGATASGTTYPTESWIAILKDFQQRQPDMPLALLQTDDAAPQTVAIASAVPNLKVLRPETPGQTAALIAAANLLVAVEGYPLALAIALNVYTLGLFSGNSGVQAITTGEDRLVALTSSTGTLADITPDQVLKKIWSEGA</sequence>
<evidence type="ECO:0000256" key="2">
    <source>
        <dbReference type="ARBA" id="ARBA00022679"/>
    </source>
</evidence>
<dbReference type="Pfam" id="PF01075">
    <property type="entry name" value="Glyco_transf_9"/>
    <property type="match status" value="1"/>
</dbReference>